<dbReference type="Proteomes" id="UP000649617">
    <property type="component" value="Unassembled WGS sequence"/>
</dbReference>
<dbReference type="OrthoDB" id="447314at2759"/>
<protein>
    <submittedName>
        <fullName evidence="2">Uncharacterized protein</fullName>
    </submittedName>
</protein>
<keyword evidence="1" id="KW-0812">Transmembrane</keyword>
<evidence type="ECO:0000256" key="1">
    <source>
        <dbReference type="SAM" id="Phobius"/>
    </source>
</evidence>
<keyword evidence="1" id="KW-1133">Transmembrane helix</keyword>
<keyword evidence="3" id="KW-1185">Reference proteome</keyword>
<dbReference type="EMBL" id="CAJNIZ010045638">
    <property type="protein sequence ID" value="CAE7725691.1"/>
    <property type="molecule type" value="Genomic_DNA"/>
</dbReference>
<sequence length="204" mass="22124">MAQQLPKEICLEDSADFHSATFELEAGLSEEDQQRLTRGMAEASQLMKDGLTFDEARLKILAQRMAQMGVDSSGMPTDPKAFTFEKARNTAGSASWRSTGVRRGAQVMTPPAVSAPVSRMFPMPEPGDDSAGDRRPSLSGSLLVACKALKPVVRSAVLFRAVPFVIAAAVIILLRLLQLGWTRDPNLPALLVQEDVGKVFEVPR</sequence>
<dbReference type="InterPro" id="IPR018559">
    <property type="entry name" value="DUF2015"/>
</dbReference>
<evidence type="ECO:0000313" key="2">
    <source>
        <dbReference type="EMBL" id="CAE7725691.1"/>
    </source>
</evidence>
<dbReference type="Pfam" id="PF09435">
    <property type="entry name" value="DUF2015"/>
    <property type="match status" value="1"/>
</dbReference>
<proteinExistence type="predicted"/>
<comment type="caution">
    <text evidence="2">The sequence shown here is derived from an EMBL/GenBank/DDBJ whole genome shotgun (WGS) entry which is preliminary data.</text>
</comment>
<accession>A0A812XFZ1</accession>
<feature type="transmembrane region" description="Helical" evidence="1">
    <location>
        <begin position="157"/>
        <end position="177"/>
    </location>
</feature>
<gene>
    <name evidence="2" type="ORF">SPIL2461_LOCUS20755</name>
</gene>
<dbReference type="AlphaFoldDB" id="A0A812XFZ1"/>
<name>A0A812XFZ1_SYMPI</name>
<evidence type="ECO:0000313" key="3">
    <source>
        <dbReference type="Proteomes" id="UP000649617"/>
    </source>
</evidence>
<organism evidence="2 3">
    <name type="scientific">Symbiodinium pilosum</name>
    <name type="common">Dinoflagellate</name>
    <dbReference type="NCBI Taxonomy" id="2952"/>
    <lineage>
        <taxon>Eukaryota</taxon>
        <taxon>Sar</taxon>
        <taxon>Alveolata</taxon>
        <taxon>Dinophyceae</taxon>
        <taxon>Suessiales</taxon>
        <taxon>Symbiodiniaceae</taxon>
        <taxon>Symbiodinium</taxon>
    </lineage>
</organism>
<keyword evidence="1" id="KW-0472">Membrane</keyword>
<reference evidence="2" key="1">
    <citation type="submission" date="2021-02" db="EMBL/GenBank/DDBJ databases">
        <authorList>
            <person name="Dougan E. K."/>
            <person name="Rhodes N."/>
            <person name="Thang M."/>
            <person name="Chan C."/>
        </authorList>
    </citation>
    <scope>NUCLEOTIDE SEQUENCE</scope>
</reference>